<proteinExistence type="predicted"/>
<keyword evidence="2" id="KW-1185">Reference proteome</keyword>
<protein>
    <submittedName>
        <fullName evidence="1">Uncharacterized protein</fullName>
    </submittedName>
</protein>
<evidence type="ECO:0000313" key="2">
    <source>
        <dbReference type="Proteomes" id="UP000499080"/>
    </source>
</evidence>
<dbReference type="EMBL" id="BGPR01000117">
    <property type="protein sequence ID" value="GBL96119.1"/>
    <property type="molecule type" value="Genomic_DNA"/>
</dbReference>
<dbReference type="AlphaFoldDB" id="A0A4Y2BWI2"/>
<organism evidence="1 2">
    <name type="scientific">Araneus ventricosus</name>
    <name type="common">Orbweaver spider</name>
    <name type="synonym">Epeira ventricosa</name>
    <dbReference type="NCBI Taxonomy" id="182803"/>
    <lineage>
        <taxon>Eukaryota</taxon>
        <taxon>Metazoa</taxon>
        <taxon>Ecdysozoa</taxon>
        <taxon>Arthropoda</taxon>
        <taxon>Chelicerata</taxon>
        <taxon>Arachnida</taxon>
        <taxon>Araneae</taxon>
        <taxon>Araneomorphae</taxon>
        <taxon>Entelegynae</taxon>
        <taxon>Araneoidea</taxon>
        <taxon>Araneidae</taxon>
        <taxon>Araneus</taxon>
    </lineage>
</organism>
<name>A0A4Y2BWI2_ARAVE</name>
<accession>A0A4Y2BWI2</accession>
<gene>
    <name evidence="1" type="ORF">AVEN_104349_1</name>
</gene>
<evidence type="ECO:0000313" key="1">
    <source>
        <dbReference type="EMBL" id="GBL96119.1"/>
    </source>
</evidence>
<reference evidence="1 2" key="1">
    <citation type="journal article" date="2019" name="Sci. Rep.">
        <title>Orb-weaving spider Araneus ventricosus genome elucidates the spidroin gene catalogue.</title>
        <authorList>
            <person name="Kono N."/>
            <person name="Nakamura H."/>
            <person name="Ohtoshi R."/>
            <person name="Moran D.A.P."/>
            <person name="Shinohara A."/>
            <person name="Yoshida Y."/>
            <person name="Fujiwara M."/>
            <person name="Mori M."/>
            <person name="Tomita M."/>
            <person name="Arakawa K."/>
        </authorList>
    </citation>
    <scope>NUCLEOTIDE SEQUENCE [LARGE SCALE GENOMIC DNA]</scope>
</reference>
<dbReference type="Proteomes" id="UP000499080">
    <property type="component" value="Unassembled WGS sequence"/>
</dbReference>
<comment type="caution">
    <text evidence="1">The sequence shown here is derived from an EMBL/GenBank/DDBJ whole genome shotgun (WGS) entry which is preliminary data.</text>
</comment>
<sequence>MDDASSSSEEIKNVVAPIHTFHFLKPFLYEIREWSSTRSKEIAPENPIQDPLAQIKRKTSDGIENKLNKVSVFKGFRISAKEVPFQIRFKEFPRTHTQ</sequence>